<protein>
    <submittedName>
        <fullName evidence="2">Fam-b protein</fullName>
    </submittedName>
</protein>
<dbReference type="Proteomes" id="UP000030659">
    <property type="component" value="Unassembled WGS sequence"/>
</dbReference>
<sequence length="267" mass="31609">MIIKILKYALLSIITCSFEYAKNELHFVNERSIYLERDIIKFKNNRMLADADNQFDLNSFYESTLSLADQFSDWDDDDDDNDNDNEHIKNIRNIIDARVKKNKESNTFPNLNNGDKRAISLIYKLQKELEETKKEIDNIRNNELAIQPIQDKRIIIKDENIPVSEHENFKQLENSENILDIGNYNFEDEYNEIISSDVYKEMKSDKKTKTELKKNFINFAIILIGFAMVIASEAWYLILLYIPQMISIIKSYWKGFKFRISMLKDLK</sequence>
<dbReference type="OrthoDB" id="372621at2759"/>
<dbReference type="Proteomes" id="UP000515268">
    <property type="component" value="Chromosome PVPCR_12"/>
</dbReference>
<keyword evidence="1" id="KW-0472">Membrane</keyword>
<dbReference type="AlphaFoldDB" id="W7ALP4"/>
<reference evidence="2 5" key="2">
    <citation type="submission" date="2020-08" db="EMBL/GenBank/DDBJ databases">
        <authorList>
            <person name="Ramaprasad A."/>
        </authorList>
    </citation>
    <scope>NUCLEOTIDE SEQUENCE [LARGE SCALE GENOMIC DNA]</scope>
</reference>
<proteinExistence type="predicted"/>
<dbReference type="EMBL" id="KI965413">
    <property type="protein sequence ID" value="EUD69679.1"/>
    <property type="molecule type" value="Genomic_DNA"/>
</dbReference>
<gene>
    <name evidence="2" type="ORF">PVPCR_1204770</name>
    <name evidence="3" type="ORF">YYG_05098</name>
</gene>
<reference evidence="3 4" key="1">
    <citation type="submission" date="2013-02" db="EMBL/GenBank/DDBJ databases">
        <title>The Genome Sequence of Plasmodium vinckei petteri CR.</title>
        <authorList>
            <consortium name="The Broad Institute Genome Sequencing Platform"/>
            <consortium name="The Broad Institute Genome Sequencing Center for Infectious Disease"/>
            <person name="Neafsey D."/>
            <person name="Cheeseman I."/>
            <person name="Volkman S."/>
            <person name="Adams J."/>
            <person name="Walker B."/>
            <person name="Young S.K."/>
            <person name="Zeng Q."/>
            <person name="Gargeya S."/>
            <person name="Fitzgerald M."/>
            <person name="Haas B."/>
            <person name="Abouelleil A."/>
            <person name="Alvarado L."/>
            <person name="Arachchi H.M."/>
            <person name="Berlin A.M."/>
            <person name="Chapman S.B."/>
            <person name="Dewar J."/>
            <person name="Goldberg J."/>
            <person name="Griggs A."/>
            <person name="Gujja S."/>
            <person name="Hansen M."/>
            <person name="Howarth C."/>
            <person name="Imamovic A."/>
            <person name="Larimer J."/>
            <person name="McCowan C."/>
            <person name="Murphy C."/>
            <person name="Neiman D."/>
            <person name="Pearson M."/>
            <person name="Priest M."/>
            <person name="Roberts A."/>
            <person name="Saif S."/>
            <person name="Shea T."/>
            <person name="Sisk P."/>
            <person name="Sykes S."/>
            <person name="Wortman J."/>
            <person name="Nusbaum C."/>
            <person name="Birren B."/>
        </authorList>
    </citation>
    <scope>NUCLEOTIDE SEQUENCE [LARGE SCALE GENOMIC DNA]</scope>
    <source>
        <strain evidence="3 4">CR</strain>
    </source>
</reference>
<name>W7ALP4_PLAVN</name>
<evidence type="ECO:0000313" key="2">
    <source>
        <dbReference type="EMBL" id="CAD2110681.1"/>
    </source>
</evidence>
<evidence type="ECO:0000313" key="4">
    <source>
        <dbReference type="Proteomes" id="UP000030659"/>
    </source>
</evidence>
<keyword evidence="5" id="KW-1185">Reference proteome</keyword>
<dbReference type="Pfam" id="PF09592">
    <property type="entry name" value="DUF2031"/>
    <property type="match status" value="1"/>
</dbReference>
<feature type="transmembrane region" description="Helical" evidence="1">
    <location>
        <begin position="216"/>
        <end position="242"/>
    </location>
</feature>
<keyword evidence="1" id="KW-0812">Transmembrane</keyword>
<keyword evidence="1" id="KW-1133">Transmembrane helix</keyword>
<evidence type="ECO:0000313" key="3">
    <source>
        <dbReference type="EMBL" id="EUD69679.1"/>
    </source>
</evidence>
<evidence type="ECO:0000313" key="5">
    <source>
        <dbReference type="Proteomes" id="UP000515268"/>
    </source>
</evidence>
<dbReference type="InterPro" id="IPR006484">
    <property type="entry name" value="PYST_B"/>
</dbReference>
<organism evidence="3 4">
    <name type="scientific">Plasmodium vinckei petteri</name>
    <dbReference type="NCBI Taxonomy" id="138298"/>
    <lineage>
        <taxon>Eukaryota</taxon>
        <taxon>Sar</taxon>
        <taxon>Alveolata</taxon>
        <taxon>Apicomplexa</taxon>
        <taxon>Aconoidasida</taxon>
        <taxon>Haemosporida</taxon>
        <taxon>Plasmodiidae</taxon>
        <taxon>Plasmodium</taxon>
        <taxon>Plasmodium (Vinckeia)</taxon>
    </lineage>
</organism>
<dbReference type="EMBL" id="LR865417">
    <property type="protein sequence ID" value="CAD2110681.1"/>
    <property type="molecule type" value="Genomic_DNA"/>
</dbReference>
<dbReference type="VEuPathDB" id="PlasmoDB:PVPCR_1204770"/>
<dbReference type="NCBIfam" id="TIGR01597">
    <property type="entry name" value="PYST-B"/>
    <property type="match status" value="1"/>
</dbReference>
<accession>W7ALP4</accession>
<evidence type="ECO:0000256" key="1">
    <source>
        <dbReference type="SAM" id="Phobius"/>
    </source>
</evidence>